<name>A0ABN0RGC2_9LIST</name>
<accession>A0ABN0RGC2</accession>
<comment type="caution">
    <text evidence="3">The sequence shown here is derived from an EMBL/GenBank/DDBJ whole genome shotgun (WGS) entry which is preliminary data.</text>
</comment>
<keyword evidence="4" id="KW-1185">Reference proteome</keyword>
<protein>
    <recommendedName>
        <fullName evidence="2">SWIM-type domain-containing protein</fullName>
    </recommendedName>
</protein>
<evidence type="ECO:0000313" key="4">
    <source>
        <dbReference type="Proteomes" id="UP000019249"/>
    </source>
</evidence>
<feature type="domain" description="SWIM-type" evidence="2">
    <location>
        <begin position="52"/>
        <end position="86"/>
    </location>
</feature>
<keyword evidence="1" id="KW-0479">Metal-binding</keyword>
<dbReference type="PROSITE" id="PS50966">
    <property type="entry name" value="ZF_SWIM"/>
    <property type="match status" value="1"/>
</dbReference>
<sequence length="115" mass="13535">MNFKMGSEVLSQSVNIQDEMISYHVKQDAKQLLREQQLEKRGTTFHFEDGEEAVKLGEDLYDCTCRAHEYGERVCKHIYAAFLKEEELRQEEKKTKFKGTNFRTRIACSFSFVQV</sequence>
<organism evidence="3 4">
    <name type="scientific">Listeria floridensis FSL S10-1187</name>
    <dbReference type="NCBI Taxonomy" id="1265817"/>
    <lineage>
        <taxon>Bacteria</taxon>
        <taxon>Bacillati</taxon>
        <taxon>Bacillota</taxon>
        <taxon>Bacilli</taxon>
        <taxon>Bacillales</taxon>
        <taxon>Listeriaceae</taxon>
        <taxon>Listeria</taxon>
    </lineage>
</organism>
<gene>
    <name evidence="3" type="ORF">MFLO_06059</name>
</gene>
<reference evidence="3 4" key="1">
    <citation type="journal article" date="2014" name="Int. J. Syst. Evol. Microbiol.">
        <title>Listeria floridensis sp. nov., Listeria aquatica sp. nov., Listeria cornellensis sp. nov., Listeria riparia sp. nov. and Listeria grandensis sp. nov., from agricultural and natural environments.</title>
        <authorList>
            <person name="den Bakker H.C."/>
            <person name="Warchocki S."/>
            <person name="Wright E.M."/>
            <person name="Allred A.F."/>
            <person name="Ahlstrom C."/>
            <person name="Manuel C.S."/>
            <person name="Stasiewicz M.J."/>
            <person name="Burrell A."/>
            <person name="Roof S."/>
            <person name="Strawn L."/>
            <person name="Fortes E.D."/>
            <person name="Nightingale K.K."/>
            <person name="Kephart D."/>
            <person name="Wiedmann M."/>
        </authorList>
    </citation>
    <scope>NUCLEOTIDE SEQUENCE [LARGE SCALE GENOMIC DNA]</scope>
    <source>
        <strain evidence="3 4">FSL S10-1187</strain>
    </source>
</reference>
<keyword evidence="1" id="KW-0862">Zinc</keyword>
<dbReference type="Proteomes" id="UP000019249">
    <property type="component" value="Unassembled WGS sequence"/>
</dbReference>
<dbReference type="InterPro" id="IPR007527">
    <property type="entry name" value="Znf_SWIM"/>
</dbReference>
<evidence type="ECO:0000256" key="1">
    <source>
        <dbReference type="PROSITE-ProRule" id="PRU00325"/>
    </source>
</evidence>
<evidence type="ECO:0000313" key="3">
    <source>
        <dbReference type="EMBL" id="EUJ32833.1"/>
    </source>
</evidence>
<dbReference type="Pfam" id="PF04434">
    <property type="entry name" value="SWIM"/>
    <property type="match status" value="1"/>
</dbReference>
<proteinExistence type="predicted"/>
<evidence type="ECO:0000259" key="2">
    <source>
        <dbReference type="PROSITE" id="PS50966"/>
    </source>
</evidence>
<keyword evidence="1" id="KW-0863">Zinc-finger</keyword>
<dbReference type="EMBL" id="AODF01000009">
    <property type="protein sequence ID" value="EUJ32833.1"/>
    <property type="molecule type" value="Genomic_DNA"/>
</dbReference>